<dbReference type="InterPro" id="IPR011817">
    <property type="entry name" value="Uridylate_kinase"/>
</dbReference>
<dbReference type="CDD" id="cd04254">
    <property type="entry name" value="AAK_UMPK-PyrH-Ec"/>
    <property type="match status" value="1"/>
</dbReference>
<feature type="domain" description="Aspartate/glutamate/uridylate kinase" evidence="12">
    <location>
        <begin position="3"/>
        <end position="210"/>
    </location>
</feature>
<evidence type="ECO:0000256" key="9">
    <source>
        <dbReference type="ARBA" id="ARBA00022975"/>
    </source>
</evidence>
<evidence type="ECO:0000256" key="11">
    <source>
        <dbReference type="HAMAP-Rule" id="MF_01220"/>
    </source>
</evidence>
<keyword evidence="5 11" id="KW-0808">Transferase</keyword>
<keyword evidence="7 11" id="KW-0418">Kinase</keyword>
<comment type="activity regulation">
    <text evidence="11">Inhibited by UTP.</text>
</comment>
<dbReference type="GO" id="GO:0033862">
    <property type="term" value="F:UMP kinase activity"/>
    <property type="evidence" value="ECO:0007669"/>
    <property type="project" value="UniProtKB-EC"/>
</dbReference>
<feature type="binding site" evidence="11">
    <location>
        <position position="165"/>
    </location>
    <ligand>
        <name>ATP</name>
        <dbReference type="ChEBI" id="CHEBI:30616"/>
    </ligand>
</feature>
<comment type="subunit">
    <text evidence="11">Homohexamer.</text>
</comment>
<dbReference type="NCBIfam" id="TIGR02075">
    <property type="entry name" value="pyrH_bact"/>
    <property type="match status" value="1"/>
</dbReference>
<feature type="binding site" evidence="11">
    <location>
        <position position="162"/>
    </location>
    <ligand>
        <name>ATP</name>
        <dbReference type="ChEBI" id="CHEBI:30616"/>
    </ligand>
</feature>
<dbReference type="PANTHER" id="PTHR42833:SF4">
    <property type="entry name" value="URIDYLATE KINASE PUMPKIN, CHLOROPLASTIC"/>
    <property type="match status" value="1"/>
</dbReference>
<dbReference type="FunFam" id="3.40.1160.10:FF:000001">
    <property type="entry name" value="Uridylate kinase"/>
    <property type="match status" value="1"/>
</dbReference>
<dbReference type="HAMAP" id="MF_01220_B">
    <property type="entry name" value="PyrH_B"/>
    <property type="match status" value="1"/>
</dbReference>
<evidence type="ECO:0000256" key="5">
    <source>
        <dbReference type="ARBA" id="ARBA00022679"/>
    </source>
</evidence>
<dbReference type="EC" id="2.7.4.22" evidence="11"/>
<evidence type="ECO:0000256" key="4">
    <source>
        <dbReference type="ARBA" id="ARBA00022490"/>
    </source>
</evidence>
<evidence type="ECO:0000259" key="12">
    <source>
        <dbReference type="Pfam" id="PF00696"/>
    </source>
</evidence>
<evidence type="ECO:0000256" key="2">
    <source>
        <dbReference type="ARBA" id="ARBA00004791"/>
    </source>
</evidence>
<organism evidence="13">
    <name type="scientific">Mesoaciditoga lauensis</name>
    <dbReference type="NCBI Taxonomy" id="1495039"/>
    <lineage>
        <taxon>Bacteria</taxon>
        <taxon>Thermotogati</taxon>
        <taxon>Thermotogota</taxon>
        <taxon>Thermotogae</taxon>
        <taxon>Mesoaciditogales</taxon>
        <taxon>Mesoaciditogaceae</taxon>
        <taxon>Mesoaciditoga</taxon>
    </lineage>
</organism>
<dbReference type="AlphaFoldDB" id="A0A7V3RDR3"/>
<feature type="binding site" evidence="11">
    <location>
        <begin position="129"/>
        <end position="136"/>
    </location>
    <ligand>
        <name>UMP</name>
        <dbReference type="ChEBI" id="CHEBI:57865"/>
    </ligand>
</feature>
<keyword evidence="4 11" id="KW-0963">Cytoplasm</keyword>
<sequence length="234" mass="25623">MYKRILLKLSGEVLSGEGKKGLDSKMGDLIVEEVSNVIEKGVQIGIVIGAGNLFRGEDISYVGPINADQIGMLGTVINSIYLFSSFKKHGIDSVVLSKITDLPSVERLTYDAIERAFREHKIVIFAGGTSNPLFTTDTAAALRAAEMNADVLIKGTKVDGVYSKDPKKFSDAKRFEKLTFEEAIKMNLTVMDTSAFVLCRSHSIPVIVMNFFEKGNFSKLVDGDKIGTLVFNEI</sequence>
<comment type="pathway">
    <text evidence="2 11">Pyrimidine metabolism; CTP biosynthesis via de novo pathway; UDP from UMP (UMPK route): step 1/1.</text>
</comment>
<dbReference type="PANTHER" id="PTHR42833">
    <property type="entry name" value="URIDYLATE KINASE"/>
    <property type="match status" value="1"/>
</dbReference>
<evidence type="ECO:0000256" key="6">
    <source>
        <dbReference type="ARBA" id="ARBA00022741"/>
    </source>
</evidence>
<evidence type="ECO:0000256" key="3">
    <source>
        <dbReference type="ARBA" id="ARBA00007614"/>
    </source>
</evidence>
<comment type="catalytic activity">
    <reaction evidence="10 11">
        <text>UMP + ATP = UDP + ADP</text>
        <dbReference type="Rhea" id="RHEA:24400"/>
        <dbReference type="ChEBI" id="CHEBI:30616"/>
        <dbReference type="ChEBI" id="CHEBI:57865"/>
        <dbReference type="ChEBI" id="CHEBI:58223"/>
        <dbReference type="ChEBI" id="CHEBI:456216"/>
        <dbReference type="EC" id="2.7.4.22"/>
    </reaction>
</comment>
<dbReference type="SUPFAM" id="SSF53633">
    <property type="entry name" value="Carbamate kinase-like"/>
    <property type="match status" value="1"/>
</dbReference>
<comment type="caution">
    <text evidence="13">The sequence shown here is derived from an EMBL/GenBank/DDBJ whole genome shotgun (WGS) entry which is preliminary data.</text>
</comment>
<feature type="binding site" evidence="11">
    <location>
        <position position="68"/>
    </location>
    <ligand>
        <name>UMP</name>
        <dbReference type="ChEBI" id="CHEBI:57865"/>
    </ligand>
</feature>
<keyword evidence="8 11" id="KW-0067">ATP-binding</keyword>
<gene>
    <name evidence="11" type="primary">pyrH</name>
    <name evidence="13" type="ORF">ENX73_01265</name>
</gene>
<dbReference type="InterPro" id="IPR001048">
    <property type="entry name" value="Asp/Glu/Uridylate_kinase"/>
</dbReference>
<proteinExistence type="inferred from homology"/>
<evidence type="ECO:0000256" key="7">
    <source>
        <dbReference type="ARBA" id="ARBA00022777"/>
    </source>
</evidence>
<dbReference type="GO" id="GO:0005524">
    <property type="term" value="F:ATP binding"/>
    <property type="evidence" value="ECO:0007669"/>
    <property type="project" value="UniProtKB-KW"/>
</dbReference>
<dbReference type="GO" id="GO:0005737">
    <property type="term" value="C:cytoplasm"/>
    <property type="evidence" value="ECO:0007669"/>
    <property type="project" value="UniProtKB-SubCell"/>
</dbReference>
<keyword evidence="6 11" id="KW-0547">Nucleotide-binding</keyword>
<comment type="caution">
    <text evidence="11">Lacks conserved residue(s) required for the propagation of feature annotation.</text>
</comment>
<accession>A0A7V3RDR3</accession>
<dbReference type="EMBL" id="DTPE01000056">
    <property type="protein sequence ID" value="HGE74741.1"/>
    <property type="molecule type" value="Genomic_DNA"/>
</dbReference>
<dbReference type="InterPro" id="IPR036393">
    <property type="entry name" value="AceGlu_kinase-like_sf"/>
</dbReference>
<evidence type="ECO:0000256" key="1">
    <source>
        <dbReference type="ARBA" id="ARBA00004496"/>
    </source>
</evidence>
<keyword evidence="9 11" id="KW-0665">Pyrimidine biosynthesis</keyword>
<dbReference type="GO" id="GO:0006225">
    <property type="term" value="P:UDP biosynthetic process"/>
    <property type="evidence" value="ECO:0007669"/>
    <property type="project" value="TreeGrafter"/>
</dbReference>
<protein>
    <recommendedName>
        <fullName evidence="11">Uridylate kinase</fullName>
        <shortName evidence="11">UK</shortName>
        <ecNumber evidence="11">2.7.4.22</ecNumber>
    </recommendedName>
    <alternativeName>
        <fullName evidence="11">Uridine monophosphate kinase</fullName>
        <shortName evidence="11">UMP kinase</shortName>
        <shortName evidence="11">UMPK</shortName>
    </alternativeName>
</protein>
<comment type="similarity">
    <text evidence="3 11">Belongs to the UMP kinase family.</text>
</comment>
<feature type="binding site" evidence="11">
    <location>
        <position position="156"/>
    </location>
    <ligand>
        <name>ATP</name>
        <dbReference type="ChEBI" id="CHEBI:30616"/>
    </ligand>
</feature>
<dbReference type="Gene3D" id="3.40.1160.10">
    <property type="entry name" value="Acetylglutamate kinase-like"/>
    <property type="match status" value="1"/>
</dbReference>
<name>A0A7V3RDR3_9BACT</name>
<feature type="binding site" evidence="11">
    <location>
        <begin position="8"/>
        <end position="11"/>
    </location>
    <ligand>
        <name>ATP</name>
        <dbReference type="ChEBI" id="CHEBI:30616"/>
    </ligand>
</feature>
<evidence type="ECO:0000313" key="13">
    <source>
        <dbReference type="EMBL" id="HGE74741.1"/>
    </source>
</evidence>
<feature type="binding site" evidence="11">
    <location>
        <position position="55"/>
    </location>
    <ligand>
        <name>ATP</name>
        <dbReference type="ChEBI" id="CHEBI:30616"/>
    </ligand>
</feature>
<dbReference type="InterPro" id="IPR015963">
    <property type="entry name" value="Uridylate_kinase_bac"/>
</dbReference>
<dbReference type="GO" id="GO:0044210">
    <property type="term" value="P:'de novo' CTP biosynthetic process"/>
    <property type="evidence" value="ECO:0007669"/>
    <property type="project" value="UniProtKB-UniRule"/>
</dbReference>
<feature type="binding site" evidence="11">
    <location>
        <position position="51"/>
    </location>
    <ligand>
        <name>ATP</name>
        <dbReference type="ChEBI" id="CHEBI:30616"/>
    </ligand>
</feature>
<dbReference type="UniPathway" id="UPA00159">
    <property type="reaction ID" value="UER00275"/>
</dbReference>
<evidence type="ECO:0000256" key="8">
    <source>
        <dbReference type="ARBA" id="ARBA00022840"/>
    </source>
</evidence>
<dbReference type="PIRSF" id="PIRSF005650">
    <property type="entry name" value="Uridylate_kin"/>
    <property type="match status" value="1"/>
</dbReference>
<comment type="function">
    <text evidence="11">Catalyzes the reversible phosphorylation of UMP to UDP.</text>
</comment>
<comment type="subcellular location">
    <subcellularLocation>
        <location evidence="1 11">Cytoplasm</location>
    </subcellularLocation>
</comment>
<reference evidence="13" key="1">
    <citation type="journal article" date="2020" name="mSystems">
        <title>Genome- and Community-Level Interaction Insights into Carbon Utilization and Element Cycling Functions of Hydrothermarchaeota in Hydrothermal Sediment.</title>
        <authorList>
            <person name="Zhou Z."/>
            <person name="Liu Y."/>
            <person name="Xu W."/>
            <person name="Pan J."/>
            <person name="Luo Z.H."/>
            <person name="Li M."/>
        </authorList>
    </citation>
    <scope>NUCLEOTIDE SEQUENCE [LARGE SCALE GENOMIC DNA]</scope>
    <source>
        <strain evidence="13">SpSt-966</strain>
    </source>
</reference>
<evidence type="ECO:0000256" key="10">
    <source>
        <dbReference type="ARBA" id="ARBA00047767"/>
    </source>
</evidence>
<dbReference type="Pfam" id="PF00696">
    <property type="entry name" value="AA_kinase"/>
    <property type="match status" value="1"/>
</dbReference>